<dbReference type="RefSeq" id="YP_009852790.1">
    <property type="nucleotide sequence ID" value="NC_048816.1"/>
</dbReference>
<keyword evidence="3" id="KW-1185">Reference proteome</keyword>
<gene>
    <name evidence="2" type="primary">42</name>
    <name evidence="2" type="ORF">SEA_OHMYWARD_42</name>
</gene>
<sequence length="104" mass="11692">MYIRNALLESQKFFVQNRGRLGLSYGILIGAIMMHIHEKSMRAGVVELVVTEADAEMMLKPDSTAVYQTKFGPVFATMDPDAEPLIEPYQQPLYLVPKTSPSEE</sequence>
<accession>A0A5P8D7C5</accession>
<evidence type="ECO:0000313" key="2">
    <source>
        <dbReference type="EMBL" id="QFP94924.1"/>
    </source>
</evidence>
<evidence type="ECO:0000256" key="1">
    <source>
        <dbReference type="SAM" id="Phobius"/>
    </source>
</evidence>
<keyword evidence="1" id="KW-0812">Transmembrane</keyword>
<dbReference type="EMBL" id="MN284896">
    <property type="protein sequence ID" value="QFP94924.1"/>
    <property type="molecule type" value="Genomic_DNA"/>
</dbReference>
<keyword evidence="1" id="KW-1133">Transmembrane helix</keyword>
<proteinExistence type="predicted"/>
<keyword evidence="1" id="KW-0472">Membrane</keyword>
<dbReference type="KEGG" id="vg:55623425"/>
<evidence type="ECO:0000313" key="3">
    <source>
        <dbReference type="Proteomes" id="UP000326805"/>
    </source>
</evidence>
<feature type="transmembrane region" description="Helical" evidence="1">
    <location>
        <begin position="21"/>
        <end position="37"/>
    </location>
</feature>
<protein>
    <submittedName>
        <fullName evidence="2">Uncharacterized protein</fullName>
    </submittedName>
</protein>
<organism evidence="2 3">
    <name type="scientific">Gordonia phage OhMyWard</name>
    <dbReference type="NCBI Taxonomy" id="2652414"/>
    <lineage>
        <taxon>Viruses</taxon>
        <taxon>Duplodnaviria</taxon>
        <taxon>Heunggongvirae</taxon>
        <taxon>Uroviricota</taxon>
        <taxon>Caudoviricetes</taxon>
        <taxon>Deejayvirinae</taxon>
        <taxon>Kenoshavirus</taxon>
        <taxon>Kenoshavirus ohmyward</taxon>
    </lineage>
</organism>
<dbReference type="Proteomes" id="UP000326805">
    <property type="component" value="Segment"/>
</dbReference>
<reference evidence="2 3" key="1">
    <citation type="submission" date="2019-08" db="EMBL/GenBank/DDBJ databases">
        <authorList>
            <person name="Ward C."/>
            <person name="Batin B."/>
            <person name="Choi E."/>
            <person name="Dhami J."/>
            <person name="Figueroa S."/>
            <person name="Kim S."/>
            <person name="Kim U."/>
            <person name="Klim L."/>
            <person name="Lee Y.S."/>
            <person name="Lim D."/>
            <person name="Nathaniel A."/>
            <person name="Shih C."/>
            <person name="Simental K."/>
            <person name="Shu E."/>
            <person name="Trivedi R."/>
            <person name="Valladolid I."/>
            <person name="Wang C."/>
            <person name="Yoo K."/>
            <person name="Choi J.D."/>
            <person name="Dean N."/>
            <person name="Muthiah A.S."/>
            <person name="Diaz A."/>
            <person name="Garlena R.A."/>
            <person name="Russell D.A."/>
            <person name="Pope W.H."/>
            <person name="Jacobs-Sera D."/>
            <person name="Hatfull G.F."/>
        </authorList>
    </citation>
    <scope>NUCLEOTIDE SEQUENCE [LARGE SCALE GENOMIC DNA]</scope>
</reference>
<name>A0A5P8D7C5_9CAUD</name>
<dbReference type="GeneID" id="55623425"/>